<dbReference type="EMBL" id="HG937691">
    <property type="protein sequence ID" value="CDP33659.1"/>
    <property type="molecule type" value="Genomic_DNA"/>
</dbReference>
<dbReference type="Gene3D" id="3.50.70.10">
    <property type="match status" value="1"/>
</dbReference>
<gene>
    <name evidence="4" type="ORF">GNLVRS02_ARAD1A14322g</name>
</gene>
<dbReference type="PANTHER" id="PTHR47284">
    <property type="entry name" value="FATTY-ACID-BINDING PROTEIN 2"/>
    <property type="match status" value="1"/>
</dbReference>
<dbReference type="InterPro" id="IPR016088">
    <property type="entry name" value="Chalcone_isomerase_3-sand"/>
</dbReference>
<dbReference type="Pfam" id="PF16035">
    <property type="entry name" value="Chalcone_2"/>
    <property type="match status" value="1"/>
</dbReference>
<sequence length="298" mass="32549">MFARVGLRAARRQYASMACRRSASQWRSGPQGLGAKFKVGIVAGLFGTLGFYGFQAMTTPQRPTQLDSVANGKLVIPETVETVQPETKSPPFPAQFTYGDESYSLLGVGVRSVSFLSFHVYAVGLYIADSDKGKVKAILGPNALLEDLFDAEKGAELVSKLLNGGVRMDIRIVPVRNTDFGHMRDGLVRTTMANPRFKAEGNNEEFGEGLAQLKRAFGRKMTVAKHQILHLNRDRDGTLRIEYFKGNPETSVQEGMAMGAVTVPLVSELLFLQYLSGSKPSSESLRQNAIKGLAKLTL</sequence>
<protein>
    <recommendedName>
        <fullName evidence="2">Altered inheritance of mitochondria protein 18, mitochondrial</fullName>
    </recommendedName>
</protein>
<dbReference type="PANTHER" id="PTHR47284:SF3">
    <property type="entry name" value="FATTY-ACID-BINDING PROTEIN 2"/>
    <property type="match status" value="1"/>
</dbReference>
<dbReference type="AlphaFoldDB" id="A0A060SYT4"/>
<evidence type="ECO:0000259" key="3">
    <source>
        <dbReference type="Pfam" id="PF16035"/>
    </source>
</evidence>
<reference evidence="4" key="2">
    <citation type="submission" date="2014-06" db="EMBL/GenBank/DDBJ databases">
        <title>The complete genome of Blastobotrys (Arxula) adeninivorans LS3 - a yeast of biotechnological interest.</title>
        <authorList>
            <person name="Kunze G."/>
            <person name="Gaillardin C."/>
            <person name="Czernicka M."/>
            <person name="Durrens P."/>
            <person name="Martin T."/>
            <person name="Boer E."/>
            <person name="Gabaldon T."/>
            <person name="Cruz J."/>
            <person name="Talla E."/>
            <person name="Marck C."/>
            <person name="Goffeau A."/>
            <person name="Barbe V."/>
            <person name="Baret P."/>
            <person name="Baronian K."/>
            <person name="Beier S."/>
            <person name="Bleykasten C."/>
            <person name="Bode R."/>
            <person name="Casaregola S."/>
            <person name="Despons L."/>
            <person name="Fairhead C."/>
            <person name="Giersberg M."/>
            <person name="Gierski P."/>
            <person name="Hahnel U."/>
            <person name="Hartmann A."/>
            <person name="Jankowska D."/>
            <person name="Jubin C."/>
            <person name="Jung P."/>
            <person name="Lafontaine I."/>
            <person name="Leh-Louis V."/>
            <person name="Lemaire M."/>
            <person name="Marcet-Houben M."/>
            <person name="Mascher M."/>
            <person name="Morel G."/>
            <person name="Richard G.-F."/>
            <person name="Riechen J."/>
            <person name="Sacerdot C."/>
            <person name="Sarkar A."/>
            <person name="Savel G."/>
            <person name="Schacherer J."/>
            <person name="Sherman D."/>
            <person name="Straub M.-L."/>
            <person name="Stein N."/>
            <person name="Thierry A."/>
            <person name="Trautwein-Schult A."/>
            <person name="Westhof E."/>
            <person name="Worch S."/>
            <person name="Dujon B."/>
            <person name="Souciet J.-L."/>
            <person name="Wincker P."/>
            <person name="Scholz U."/>
            <person name="Neuveglise N."/>
        </authorList>
    </citation>
    <scope>NUCLEOTIDE SEQUENCE</scope>
    <source>
        <strain evidence="4">LS3</strain>
    </source>
</reference>
<name>A0A060SYT4_BLAAD</name>
<evidence type="ECO:0000313" key="4">
    <source>
        <dbReference type="EMBL" id="CDP33659.1"/>
    </source>
</evidence>
<evidence type="ECO:0000256" key="1">
    <source>
        <dbReference type="ARBA" id="ARBA00009111"/>
    </source>
</evidence>
<feature type="domain" description="Chalcone isomerase" evidence="3">
    <location>
        <begin position="102"/>
        <end position="289"/>
    </location>
</feature>
<dbReference type="SUPFAM" id="SSF54626">
    <property type="entry name" value="Chalcone isomerase"/>
    <property type="match status" value="1"/>
</dbReference>
<dbReference type="PhylomeDB" id="A0A060SYT4"/>
<proteinExistence type="inferred from homology"/>
<dbReference type="InterPro" id="IPR036298">
    <property type="entry name" value="Chalcone_isomerase_sf"/>
</dbReference>
<organism evidence="4">
    <name type="scientific">Blastobotrys adeninivorans</name>
    <name type="common">Yeast</name>
    <name type="synonym">Arxula adeninivorans</name>
    <dbReference type="NCBI Taxonomy" id="409370"/>
    <lineage>
        <taxon>Eukaryota</taxon>
        <taxon>Fungi</taxon>
        <taxon>Dikarya</taxon>
        <taxon>Ascomycota</taxon>
        <taxon>Saccharomycotina</taxon>
        <taxon>Dipodascomycetes</taxon>
        <taxon>Dipodascales</taxon>
        <taxon>Trichomonascaceae</taxon>
        <taxon>Blastobotrys</taxon>
    </lineage>
</organism>
<dbReference type="InterPro" id="IPR016087">
    <property type="entry name" value="Chalcone_isomerase"/>
</dbReference>
<dbReference type="GO" id="GO:0016872">
    <property type="term" value="F:intramolecular lyase activity"/>
    <property type="evidence" value="ECO:0007669"/>
    <property type="project" value="InterPro"/>
</dbReference>
<evidence type="ECO:0000256" key="2">
    <source>
        <dbReference type="ARBA" id="ARBA00018755"/>
    </source>
</evidence>
<comment type="similarity">
    <text evidence="1">Belongs to the AIM18/AIM46 family.</text>
</comment>
<accession>A0A060SYT4</accession>
<reference evidence="4" key="1">
    <citation type="submission" date="2014-02" db="EMBL/GenBank/DDBJ databases">
        <authorList>
            <person name="Genoscope - CEA"/>
        </authorList>
    </citation>
    <scope>NUCLEOTIDE SEQUENCE</scope>
    <source>
        <strain evidence="4">LS3</strain>
    </source>
</reference>